<dbReference type="EMBL" id="LAPZ01000005">
    <property type="protein sequence ID" value="OSY88047.1"/>
    <property type="molecule type" value="Genomic_DNA"/>
</dbReference>
<dbReference type="InterPro" id="IPR026444">
    <property type="entry name" value="Secre_tail"/>
</dbReference>
<reference evidence="4 5" key="1">
    <citation type="submission" date="2015-03" db="EMBL/GenBank/DDBJ databases">
        <title>Genome sequence of Tenacibaculum sp. S2-2, isolated from intestinal microbiota of sea cucumber, Apostichopus japonicas.</title>
        <authorList>
            <person name="Shao Z."/>
            <person name="Wang L."/>
            <person name="Li X."/>
        </authorList>
    </citation>
    <scope>NUCLEOTIDE SEQUENCE [LARGE SCALE GENOMIC DNA]</scope>
    <source>
        <strain evidence="4 5">S2-2</strain>
    </source>
</reference>
<feature type="chain" id="PRO_5012056444" description="Secretion system C-terminal sorting domain-containing protein" evidence="2">
    <location>
        <begin position="22"/>
        <end position="298"/>
    </location>
</feature>
<organism evidence="4 5">
    <name type="scientific">Tenacibaculum holothuriorum</name>
    <dbReference type="NCBI Taxonomy" id="1635173"/>
    <lineage>
        <taxon>Bacteria</taxon>
        <taxon>Pseudomonadati</taxon>
        <taxon>Bacteroidota</taxon>
        <taxon>Flavobacteriia</taxon>
        <taxon>Flavobacteriales</taxon>
        <taxon>Flavobacteriaceae</taxon>
        <taxon>Tenacibaculum</taxon>
    </lineage>
</organism>
<keyword evidence="5" id="KW-1185">Reference proteome</keyword>
<protein>
    <recommendedName>
        <fullName evidence="3">Secretion system C-terminal sorting domain-containing protein</fullName>
    </recommendedName>
</protein>
<dbReference type="NCBIfam" id="TIGR04183">
    <property type="entry name" value="Por_Secre_tail"/>
    <property type="match status" value="1"/>
</dbReference>
<sequence>MKNYYYLSFIFLILKSSFLTAQEYTPIIKNGSFWDVETVLGGHCSRAYYRYKIGNDTIISGKSYKKLLYAEYTKTSNDPCPEYKTPYVVNQNDFVELQEYIREDIAEKKVYIWTNNNSQNIYKEYILYDFNLNINDVLSDEYYANANNTSSQVKIVKIDTDSNGKKRHHLETDTVYYTEGIGSYSGIISFNRVVGEGDTTLFCHGNSTNQNNCAAVLSTNKEALLKTIISPNPVNDVITIHNLPHKATYIVYNVLGKQIPIKKKTFNTLNTSALAKGIYFLKISTSNNTQKTIKFFKD</sequence>
<dbReference type="InParanoid" id="A0A1Y2PE20"/>
<dbReference type="Pfam" id="PF18962">
    <property type="entry name" value="Por_Secre_tail"/>
    <property type="match status" value="1"/>
</dbReference>
<keyword evidence="1 2" id="KW-0732">Signal</keyword>
<dbReference type="AlphaFoldDB" id="A0A1Y2PE20"/>
<feature type="signal peptide" evidence="2">
    <location>
        <begin position="1"/>
        <end position="21"/>
    </location>
</feature>
<evidence type="ECO:0000256" key="1">
    <source>
        <dbReference type="ARBA" id="ARBA00022729"/>
    </source>
</evidence>
<evidence type="ECO:0000259" key="3">
    <source>
        <dbReference type="Pfam" id="PF18962"/>
    </source>
</evidence>
<comment type="caution">
    <text evidence="4">The sequence shown here is derived from an EMBL/GenBank/DDBJ whole genome shotgun (WGS) entry which is preliminary data.</text>
</comment>
<evidence type="ECO:0000256" key="2">
    <source>
        <dbReference type="SAM" id="SignalP"/>
    </source>
</evidence>
<name>A0A1Y2PE20_9FLAO</name>
<dbReference type="OrthoDB" id="9800925at2"/>
<evidence type="ECO:0000313" key="5">
    <source>
        <dbReference type="Proteomes" id="UP000194221"/>
    </source>
</evidence>
<dbReference type="Proteomes" id="UP000194221">
    <property type="component" value="Unassembled WGS sequence"/>
</dbReference>
<proteinExistence type="predicted"/>
<accession>A0A1Y2PE20</accession>
<feature type="domain" description="Secretion system C-terminal sorting" evidence="3">
    <location>
        <begin position="229"/>
        <end position="291"/>
    </location>
</feature>
<gene>
    <name evidence="4" type="ORF">WH52_08440</name>
</gene>
<dbReference type="STRING" id="1635173.WH52_08440"/>
<evidence type="ECO:0000313" key="4">
    <source>
        <dbReference type="EMBL" id="OSY88047.1"/>
    </source>
</evidence>
<dbReference type="RefSeq" id="WP_143592115.1">
    <property type="nucleotide sequence ID" value="NZ_LAPZ01000005.1"/>
</dbReference>